<dbReference type="EMBL" id="KQ762031">
    <property type="protein sequence ID" value="OAD56357.1"/>
    <property type="molecule type" value="Genomic_DNA"/>
</dbReference>
<dbReference type="SUPFAM" id="SSF50891">
    <property type="entry name" value="Cyclophilin-like"/>
    <property type="match status" value="2"/>
</dbReference>
<dbReference type="GO" id="GO:0003755">
    <property type="term" value="F:peptidyl-prolyl cis-trans isomerase activity"/>
    <property type="evidence" value="ECO:0007669"/>
    <property type="project" value="InterPro"/>
</dbReference>
<keyword evidence="3" id="KW-0539">Nucleus</keyword>
<sequence length="275" mass="31154">MKTTIGDIDLELWAKETPMACKNFIQLCTGEGGKIYGEPFKDDFRTRLCSCARGLIAMANDGEDDNGSQFFFTLGSTLELQNKHTIFVRPLYPPKIRKTEILNNPFSDIIPRIIVQESEEVKDSSKTKIAGVKDFNLLSFGKEAEEDDEESVILNKKFSVSFRLRSCGRCLIAMANAGEDNSGSQFFFTLGSQLDLQNKHSTFGYVTEETIYDMLELEEALVDENDRPLCAPKMIKAELLNNPFSDIIPRIIVKESEEVKDRRKVKIIYVCSIYP</sequence>
<gene>
    <name evidence="8" type="ORF">WN48_03483</name>
</gene>
<evidence type="ECO:0000313" key="8">
    <source>
        <dbReference type="EMBL" id="OAD56357.1"/>
    </source>
</evidence>
<dbReference type="Pfam" id="PF00160">
    <property type="entry name" value="Pro_isomerase"/>
    <property type="match status" value="3"/>
</dbReference>
<proteinExistence type="inferred from homology"/>
<feature type="domain" description="PPIase cyclophilin-type" evidence="7">
    <location>
        <begin position="1"/>
        <end position="239"/>
    </location>
</feature>
<evidence type="ECO:0000256" key="2">
    <source>
        <dbReference type="ARBA" id="ARBA00007365"/>
    </source>
</evidence>
<keyword evidence="9" id="KW-1185">Reference proteome</keyword>
<comment type="subcellular location">
    <subcellularLocation>
        <location evidence="1">Nucleus</location>
    </subcellularLocation>
</comment>
<evidence type="ECO:0000256" key="6">
    <source>
        <dbReference type="ARBA" id="ARBA00046368"/>
    </source>
</evidence>
<dbReference type="PANTHER" id="PTHR45625">
    <property type="entry name" value="PEPTIDYL-PROLYL CIS-TRANS ISOMERASE-RELATED"/>
    <property type="match status" value="1"/>
</dbReference>
<dbReference type="PROSITE" id="PS50072">
    <property type="entry name" value="CSA_PPIASE_2"/>
    <property type="match status" value="1"/>
</dbReference>
<reference evidence="8 9" key="1">
    <citation type="submission" date="2015-07" db="EMBL/GenBank/DDBJ databases">
        <title>The genome of Eufriesea mexicana.</title>
        <authorList>
            <person name="Pan H."/>
            <person name="Kapheim K."/>
        </authorList>
    </citation>
    <scope>NUCLEOTIDE SEQUENCE [LARGE SCALE GENOMIC DNA]</scope>
    <source>
        <strain evidence="8">0111107269</strain>
        <tissue evidence="8">Whole body</tissue>
    </source>
</reference>
<accession>A0A310SAY8</accession>
<evidence type="ECO:0000313" key="9">
    <source>
        <dbReference type="Proteomes" id="UP000250275"/>
    </source>
</evidence>
<comment type="subunit">
    <text evidence="6">Part of the activated spliceosome B/catalytic step 1 spliceosome, one of the forms of the spliceosome which has a well-formed active site but still cannot catalyze the branching reaction and is composed at least of 52 proteins, the U2, U5 and U6 snRNAs and the pre-mRNA. Recruited during early steps of activated spliceosome B maturation, it is probably one of the first proteins released from this complex as he matures to the spliceosome C complex. Component of the minor spliceosome, which splices U12-type introns.</text>
</comment>
<evidence type="ECO:0000256" key="4">
    <source>
        <dbReference type="ARBA" id="ARBA00040027"/>
    </source>
</evidence>
<name>A0A310SAY8_9HYME</name>
<keyword evidence="8" id="KW-0413">Isomerase</keyword>
<organism evidence="8 9">
    <name type="scientific">Eufriesea mexicana</name>
    <dbReference type="NCBI Taxonomy" id="516756"/>
    <lineage>
        <taxon>Eukaryota</taxon>
        <taxon>Metazoa</taxon>
        <taxon>Ecdysozoa</taxon>
        <taxon>Arthropoda</taxon>
        <taxon>Hexapoda</taxon>
        <taxon>Insecta</taxon>
        <taxon>Pterygota</taxon>
        <taxon>Neoptera</taxon>
        <taxon>Endopterygota</taxon>
        <taxon>Hymenoptera</taxon>
        <taxon>Apocrita</taxon>
        <taxon>Aculeata</taxon>
        <taxon>Apoidea</taxon>
        <taxon>Anthophila</taxon>
        <taxon>Apidae</taxon>
        <taxon>Eufriesea</taxon>
    </lineage>
</organism>
<evidence type="ECO:0000259" key="7">
    <source>
        <dbReference type="PROSITE" id="PS50072"/>
    </source>
</evidence>
<protein>
    <recommendedName>
        <fullName evidence="4">Spliceosome-associated protein CWC27 homolog</fullName>
    </recommendedName>
    <alternativeName>
        <fullName evidence="5">Probable inactive peptidyl-prolyl cis-trans isomerase CWC27 homolog</fullName>
    </alternativeName>
</protein>
<dbReference type="AlphaFoldDB" id="A0A310SAY8"/>
<evidence type="ECO:0000256" key="3">
    <source>
        <dbReference type="ARBA" id="ARBA00023242"/>
    </source>
</evidence>
<dbReference type="PANTHER" id="PTHR45625:SF6">
    <property type="entry name" value="SPLICEOSOME-ASSOCIATED PROTEIN CWC27 HOMOLOG"/>
    <property type="match status" value="1"/>
</dbReference>
<comment type="similarity">
    <text evidence="2">Belongs to the cyclophilin-type PPIase family.</text>
</comment>
<dbReference type="Gene3D" id="2.40.100.10">
    <property type="entry name" value="Cyclophilin-like"/>
    <property type="match status" value="3"/>
</dbReference>
<dbReference type="InterPro" id="IPR029000">
    <property type="entry name" value="Cyclophilin-like_dom_sf"/>
</dbReference>
<dbReference type="Proteomes" id="UP000250275">
    <property type="component" value="Unassembled WGS sequence"/>
</dbReference>
<evidence type="ECO:0000256" key="1">
    <source>
        <dbReference type="ARBA" id="ARBA00004123"/>
    </source>
</evidence>
<dbReference type="GO" id="GO:0071013">
    <property type="term" value="C:catalytic step 2 spliceosome"/>
    <property type="evidence" value="ECO:0007669"/>
    <property type="project" value="TreeGrafter"/>
</dbReference>
<dbReference type="InterPro" id="IPR044666">
    <property type="entry name" value="Cyclophilin_A-like"/>
</dbReference>
<dbReference type="InterPro" id="IPR002130">
    <property type="entry name" value="Cyclophilin-type_PPIase_dom"/>
</dbReference>
<evidence type="ECO:0000256" key="5">
    <source>
        <dbReference type="ARBA" id="ARBA00042090"/>
    </source>
</evidence>